<name>A0AAW1YRI9_RUBAR</name>
<proteinExistence type="predicted"/>
<evidence type="ECO:0000313" key="3">
    <source>
        <dbReference type="Proteomes" id="UP001457282"/>
    </source>
</evidence>
<protein>
    <submittedName>
        <fullName evidence="2">Uncharacterized protein</fullName>
    </submittedName>
</protein>
<evidence type="ECO:0000256" key="1">
    <source>
        <dbReference type="SAM" id="MobiDB-lite"/>
    </source>
</evidence>
<reference evidence="2 3" key="1">
    <citation type="journal article" date="2023" name="G3 (Bethesda)">
        <title>A chromosome-length genome assembly and annotation of blackberry (Rubus argutus, cv. 'Hillquist').</title>
        <authorList>
            <person name="Bruna T."/>
            <person name="Aryal R."/>
            <person name="Dudchenko O."/>
            <person name="Sargent D.J."/>
            <person name="Mead D."/>
            <person name="Buti M."/>
            <person name="Cavallini A."/>
            <person name="Hytonen T."/>
            <person name="Andres J."/>
            <person name="Pham M."/>
            <person name="Weisz D."/>
            <person name="Mascagni F."/>
            <person name="Usai G."/>
            <person name="Natali L."/>
            <person name="Bassil N."/>
            <person name="Fernandez G.E."/>
            <person name="Lomsadze A."/>
            <person name="Armour M."/>
            <person name="Olukolu B."/>
            <person name="Poorten T."/>
            <person name="Britton C."/>
            <person name="Davik J."/>
            <person name="Ashrafi H."/>
            <person name="Aiden E.L."/>
            <person name="Borodovsky M."/>
            <person name="Worthington M."/>
        </authorList>
    </citation>
    <scope>NUCLEOTIDE SEQUENCE [LARGE SCALE GENOMIC DNA]</scope>
    <source>
        <strain evidence="2">PI 553951</strain>
    </source>
</reference>
<dbReference type="AlphaFoldDB" id="A0AAW1YRI9"/>
<gene>
    <name evidence="2" type="ORF">M0R45_006772</name>
</gene>
<dbReference type="EMBL" id="JBEDUW010000001">
    <property type="protein sequence ID" value="KAK9951318.1"/>
    <property type="molecule type" value="Genomic_DNA"/>
</dbReference>
<comment type="caution">
    <text evidence="2">The sequence shown here is derived from an EMBL/GenBank/DDBJ whole genome shotgun (WGS) entry which is preliminary data.</text>
</comment>
<feature type="region of interest" description="Disordered" evidence="1">
    <location>
        <begin position="32"/>
        <end position="53"/>
    </location>
</feature>
<accession>A0AAW1YRI9</accession>
<organism evidence="2 3">
    <name type="scientific">Rubus argutus</name>
    <name type="common">Southern blackberry</name>
    <dbReference type="NCBI Taxonomy" id="59490"/>
    <lineage>
        <taxon>Eukaryota</taxon>
        <taxon>Viridiplantae</taxon>
        <taxon>Streptophyta</taxon>
        <taxon>Embryophyta</taxon>
        <taxon>Tracheophyta</taxon>
        <taxon>Spermatophyta</taxon>
        <taxon>Magnoliopsida</taxon>
        <taxon>eudicotyledons</taxon>
        <taxon>Gunneridae</taxon>
        <taxon>Pentapetalae</taxon>
        <taxon>rosids</taxon>
        <taxon>fabids</taxon>
        <taxon>Rosales</taxon>
        <taxon>Rosaceae</taxon>
        <taxon>Rosoideae</taxon>
        <taxon>Rosoideae incertae sedis</taxon>
        <taxon>Rubus</taxon>
    </lineage>
</organism>
<keyword evidence="3" id="KW-1185">Reference proteome</keyword>
<dbReference type="Proteomes" id="UP001457282">
    <property type="component" value="Unassembled WGS sequence"/>
</dbReference>
<evidence type="ECO:0000313" key="2">
    <source>
        <dbReference type="EMBL" id="KAK9951318.1"/>
    </source>
</evidence>
<sequence length="86" mass="9466">MEPSHRESSAAHPRAAPIQTKLSFHLHHHRVISDAPSPRRKSQAAALTASPQGPDLICRAPSISCPARLLCSPRGWTAGEKKWRKE</sequence>